<evidence type="ECO:0000313" key="1">
    <source>
        <dbReference type="EMBL" id="KAJ7085401.1"/>
    </source>
</evidence>
<reference evidence="1" key="1">
    <citation type="submission" date="2023-03" db="EMBL/GenBank/DDBJ databases">
        <title>Massive genome expansion in bonnet fungi (Mycena s.s.) driven by repeated elements and novel gene families across ecological guilds.</title>
        <authorList>
            <consortium name="Lawrence Berkeley National Laboratory"/>
            <person name="Harder C.B."/>
            <person name="Miyauchi S."/>
            <person name="Viragh M."/>
            <person name="Kuo A."/>
            <person name="Thoen E."/>
            <person name="Andreopoulos B."/>
            <person name="Lu D."/>
            <person name="Skrede I."/>
            <person name="Drula E."/>
            <person name="Henrissat B."/>
            <person name="Morin E."/>
            <person name="Kohler A."/>
            <person name="Barry K."/>
            <person name="LaButti K."/>
            <person name="Morin E."/>
            <person name="Salamov A."/>
            <person name="Lipzen A."/>
            <person name="Mereny Z."/>
            <person name="Hegedus B."/>
            <person name="Baldrian P."/>
            <person name="Stursova M."/>
            <person name="Weitz H."/>
            <person name="Taylor A."/>
            <person name="Grigoriev I.V."/>
            <person name="Nagy L.G."/>
            <person name="Martin F."/>
            <person name="Kauserud H."/>
        </authorList>
    </citation>
    <scope>NUCLEOTIDE SEQUENCE</scope>
    <source>
        <strain evidence="1">CBHHK173m</strain>
    </source>
</reference>
<accession>A0AAD6XPJ4</accession>
<name>A0AAD6XPJ4_9AGAR</name>
<organism evidence="1 2">
    <name type="scientific">Mycena belliarum</name>
    <dbReference type="NCBI Taxonomy" id="1033014"/>
    <lineage>
        <taxon>Eukaryota</taxon>
        <taxon>Fungi</taxon>
        <taxon>Dikarya</taxon>
        <taxon>Basidiomycota</taxon>
        <taxon>Agaricomycotina</taxon>
        <taxon>Agaricomycetes</taxon>
        <taxon>Agaricomycetidae</taxon>
        <taxon>Agaricales</taxon>
        <taxon>Marasmiineae</taxon>
        <taxon>Mycenaceae</taxon>
        <taxon>Mycena</taxon>
    </lineage>
</organism>
<evidence type="ECO:0000313" key="2">
    <source>
        <dbReference type="Proteomes" id="UP001222325"/>
    </source>
</evidence>
<dbReference type="AlphaFoldDB" id="A0AAD6XPJ4"/>
<dbReference type="EMBL" id="JARJCN010000034">
    <property type="protein sequence ID" value="KAJ7085401.1"/>
    <property type="molecule type" value="Genomic_DNA"/>
</dbReference>
<dbReference type="Proteomes" id="UP001222325">
    <property type="component" value="Unassembled WGS sequence"/>
</dbReference>
<protein>
    <submittedName>
        <fullName evidence="1">Uncharacterized protein</fullName>
    </submittedName>
</protein>
<comment type="caution">
    <text evidence="1">The sequence shown here is derived from an EMBL/GenBank/DDBJ whole genome shotgun (WGS) entry which is preliminary data.</text>
</comment>
<dbReference type="Gene3D" id="1.10.8.60">
    <property type="match status" value="1"/>
</dbReference>
<proteinExistence type="predicted"/>
<keyword evidence="2" id="KW-1185">Reference proteome</keyword>
<dbReference type="Pfam" id="PF25361">
    <property type="entry name" value="AAA_lid_RFC1"/>
    <property type="match status" value="1"/>
</dbReference>
<sequence>MTIAFKEKMAAMVDQLVASVHADIRQVLNMLAVWRLSSNRTGFDRALGKMTTKYTITTAFEITNKTLGPTLFAPTARETLDDKMQLYFRDFSLTAPRRSSTWAAVSHRGQRGRGSRLVMCGCI</sequence>
<gene>
    <name evidence="1" type="ORF">B0H15DRAFT_846767</name>
</gene>